<proteinExistence type="predicted"/>
<feature type="region of interest" description="Disordered" evidence="1">
    <location>
        <begin position="30"/>
        <end position="59"/>
    </location>
</feature>
<sequence>MSNLKPNFKRHKILLPSTKPMQTMVDAGWLIDPPEGKISHETIMPSGEKSKRKERGRKN</sequence>
<organism evidence="2">
    <name type="scientific">marine sediment metagenome</name>
    <dbReference type="NCBI Taxonomy" id="412755"/>
    <lineage>
        <taxon>unclassified sequences</taxon>
        <taxon>metagenomes</taxon>
        <taxon>ecological metagenomes</taxon>
    </lineage>
</organism>
<protein>
    <submittedName>
        <fullName evidence="2">Uncharacterized protein</fullName>
    </submittedName>
</protein>
<evidence type="ECO:0000256" key="1">
    <source>
        <dbReference type="SAM" id="MobiDB-lite"/>
    </source>
</evidence>
<name>A0A0F9MXT8_9ZZZZ</name>
<dbReference type="AlphaFoldDB" id="A0A0F9MXT8"/>
<comment type="caution">
    <text evidence="2">The sequence shown here is derived from an EMBL/GenBank/DDBJ whole genome shotgun (WGS) entry which is preliminary data.</text>
</comment>
<accession>A0A0F9MXT8</accession>
<gene>
    <name evidence="2" type="ORF">LCGC14_1329840</name>
</gene>
<dbReference type="EMBL" id="LAZR01008020">
    <property type="protein sequence ID" value="KKM81445.1"/>
    <property type="molecule type" value="Genomic_DNA"/>
</dbReference>
<evidence type="ECO:0000313" key="2">
    <source>
        <dbReference type="EMBL" id="KKM81445.1"/>
    </source>
</evidence>
<feature type="compositionally biased region" description="Basic residues" evidence="1">
    <location>
        <begin position="50"/>
        <end position="59"/>
    </location>
</feature>
<reference evidence="2" key="1">
    <citation type="journal article" date="2015" name="Nature">
        <title>Complex archaea that bridge the gap between prokaryotes and eukaryotes.</title>
        <authorList>
            <person name="Spang A."/>
            <person name="Saw J.H."/>
            <person name="Jorgensen S.L."/>
            <person name="Zaremba-Niedzwiedzka K."/>
            <person name="Martijn J."/>
            <person name="Lind A.E."/>
            <person name="van Eijk R."/>
            <person name="Schleper C."/>
            <person name="Guy L."/>
            <person name="Ettema T.J."/>
        </authorList>
    </citation>
    <scope>NUCLEOTIDE SEQUENCE</scope>
</reference>